<dbReference type="GO" id="GO:0003677">
    <property type="term" value="F:DNA binding"/>
    <property type="evidence" value="ECO:0007669"/>
    <property type="project" value="InterPro"/>
</dbReference>
<evidence type="ECO:0000313" key="2">
    <source>
        <dbReference type="EMBL" id="THE10088.1"/>
    </source>
</evidence>
<comment type="caution">
    <text evidence="2">The sequence shown here is derived from an EMBL/GenBank/DDBJ whole genome shotgun (WGS) entry which is preliminary data.</text>
</comment>
<name>A0A4S3PL74_9BACI</name>
<accession>A0A4S3PL74</accession>
<reference evidence="2 3" key="1">
    <citation type="journal article" date="2019" name="Indoor Air">
        <title>Impacts of indoor surface finishes on bacterial viability.</title>
        <authorList>
            <person name="Hu J."/>
            <person name="Maamar S.B."/>
            <person name="Glawe A.J."/>
            <person name="Gottel N."/>
            <person name="Gilbert J.A."/>
            <person name="Hartmann E.M."/>
        </authorList>
    </citation>
    <scope>NUCLEOTIDE SEQUENCE [LARGE SCALE GENOMIC DNA]</scope>
    <source>
        <strain evidence="2 3">AF060A6</strain>
    </source>
</reference>
<dbReference type="EMBL" id="SLUB01000054">
    <property type="protein sequence ID" value="THE10088.1"/>
    <property type="molecule type" value="Genomic_DNA"/>
</dbReference>
<dbReference type="OrthoDB" id="9791488at2"/>
<organism evidence="2 3">
    <name type="scientific">Bacillus timonensis</name>
    <dbReference type="NCBI Taxonomy" id="1033734"/>
    <lineage>
        <taxon>Bacteria</taxon>
        <taxon>Bacillati</taxon>
        <taxon>Bacillota</taxon>
        <taxon>Bacilli</taxon>
        <taxon>Bacillales</taxon>
        <taxon>Bacillaceae</taxon>
        <taxon>Bacillus</taxon>
    </lineage>
</organism>
<sequence length="118" mass="13736">MLTTGEVYKMTGLTERSIRYYSNLNLLKAKKNGNGQLVLFESDLEKIVQILAAKITGYKLKDLINQQPSLSVIKNDLTQMIADLENILFYLDLTDSKENLMKNINWLQNYNTRYLRKK</sequence>
<protein>
    <submittedName>
        <fullName evidence="2">MerR family transcriptional regulator</fullName>
    </submittedName>
</protein>
<dbReference type="Pfam" id="PF13411">
    <property type="entry name" value="MerR_1"/>
    <property type="match status" value="1"/>
</dbReference>
<keyword evidence="3" id="KW-1185">Reference proteome</keyword>
<dbReference type="RefSeq" id="WP_121446696.1">
    <property type="nucleotide sequence ID" value="NZ_SLUB01000054.1"/>
</dbReference>
<evidence type="ECO:0000313" key="3">
    <source>
        <dbReference type="Proteomes" id="UP000306477"/>
    </source>
</evidence>
<dbReference type="PROSITE" id="PS50937">
    <property type="entry name" value="HTH_MERR_2"/>
    <property type="match status" value="1"/>
</dbReference>
<dbReference type="InterPro" id="IPR009061">
    <property type="entry name" value="DNA-bd_dom_put_sf"/>
</dbReference>
<dbReference type="GO" id="GO:0006355">
    <property type="term" value="P:regulation of DNA-templated transcription"/>
    <property type="evidence" value="ECO:0007669"/>
    <property type="project" value="InterPro"/>
</dbReference>
<feature type="domain" description="HTH merR-type" evidence="1">
    <location>
        <begin position="1"/>
        <end position="69"/>
    </location>
</feature>
<dbReference type="Gene3D" id="1.10.1660.10">
    <property type="match status" value="1"/>
</dbReference>
<gene>
    <name evidence="2" type="ORF">E1I69_20040</name>
</gene>
<evidence type="ECO:0000259" key="1">
    <source>
        <dbReference type="PROSITE" id="PS50937"/>
    </source>
</evidence>
<dbReference type="CDD" id="cd00592">
    <property type="entry name" value="HTH_MerR-like"/>
    <property type="match status" value="1"/>
</dbReference>
<proteinExistence type="predicted"/>
<dbReference type="AlphaFoldDB" id="A0A4S3PL74"/>
<dbReference type="SUPFAM" id="SSF46955">
    <property type="entry name" value="Putative DNA-binding domain"/>
    <property type="match status" value="1"/>
</dbReference>
<dbReference type="InterPro" id="IPR000551">
    <property type="entry name" value="MerR-type_HTH_dom"/>
</dbReference>
<dbReference type="Proteomes" id="UP000306477">
    <property type="component" value="Unassembled WGS sequence"/>
</dbReference>